<keyword evidence="4" id="KW-0804">Transcription</keyword>
<organism evidence="7 8">
    <name type="scientific">Liquorilactobacillus satsumensis DSM 16230 = JCM 12392</name>
    <dbReference type="NCBI Taxonomy" id="1423801"/>
    <lineage>
        <taxon>Bacteria</taxon>
        <taxon>Bacillati</taxon>
        <taxon>Bacillota</taxon>
        <taxon>Bacilli</taxon>
        <taxon>Lactobacillales</taxon>
        <taxon>Lactobacillaceae</taxon>
        <taxon>Liquorilactobacillus</taxon>
    </lineage>
</organism>
<dbReference type="RefSeq" id="WP_054757416.1">
    <property type="nucleotide sequence ID" value="NZ_AZFQ01000051.1"/>
</dbReference>
<dbReference type="InterPro" id="IPR000551">
    <property type="entry name" value="MerR-type_HTH_dom"/>
</dbReference>
<name>A0A0R1UWG9_9LACO</name>
<proteinExistence type="predicted"/>
<dbReference type="PROSITE" id="PS50937">
    <property type="entry name" value="HTH_MERR_2"/>
    <property type="match status" value="1"/>
</dbReference>
<dbReference type="PANTHER" id="PTHR30204">
    <property type="entry name" value="REDOX-CYCLING DRUG-SENSING TRANSCRIPTIONAL ACTIVATOR SOXR"/>
    <property type="match status" value="1"/>
</dbReference>
<sequence>MTTYKIGEVTKITHLSADTIRFYEKKDLCKIKRDSNGQRIFDENDLEWLYFIQQLKAVKMELNQIKEYGKLKRVGTKTLPQRIDFLYQHQAKLIAQQKNLAEIIKKMEEKIKKTKKKMT</sequence>
<evidence type="ECO:0000313" key="7">
    <source>
        <dbReference type="EMBL" id="KRL97569.1"/>
    </source>
</evidence>
<dbReference type="InterPro" id="IPR047057">
    <property type="entry name" value="MerR_fam"/>
</dbReference>
<keyword evidence="8" id="KW-1185">Reference proteome</keyword>
<evidence type="ECO:0000256" key="5">
    <source>
        <dbReference type="SAM" id="Coils"/>
    </source>
</evidence>
<dbReference type="Gene3D" id="1.10.1660.10">
    <property type="match status" value="1"/>
</dbReference>
<dbReference type="PANTHER" id="PTHR30204:SF69">
    <property type="entry name" value="MERR-FAMILY TRANSCRIPTIONAL REGULATOR"/>
    <property type="match status" value="1"/>
</dbReference>
<keyword evidence="1" id="KW-0678">Repressor</keyword>
<dbReference type="SUPFAM" id="SSF46955">
    <property type="entry name" value="Putative DNA-binding domain"/>
    <property type="match status" value="1"/>
</dbReference>
<dbReference type="Proteomes" id="UP000051166">
    <property type="component" value="Unassembled WGS sequence"/>
</dbReference>
<keyword evidence="2" id="KW-0805">Transcription regulation</keyword>
<feature type="domain" description="HTH merR-type" evidence="6">
    <location>
        <begin position="3"/>
        <end position="71"/>
    </location>
</feature>
<accession>A0A0R1UWG9</accession>
<evidence type="ECO:0000259" key="6">
    <source>
        <dbReference type="PROSITE" id="PS50937"/>
    </source>
</evidence>
<evidence type="ECO:0000256" key="2">
    <source>
        <dbReference type="ARBA" id="ARBA00023015"/>
    </source>
</evidence>
<dbReference type="PATRIC" id="fig|1423801.4.peg.1354"/>
<evidence type="ECO:0000256" key="4">
    <source>
        <dbReference type="ARBA" id="ARBA00023163"/>
    </source>
</evidence>
<evidence type="ECO:0000256" key="3">
    <source>
        <dbReference type="ARBA" id="ARBA00023125"/>
    </source>
</evidence>
<dbReference type="AlphaFoldDB" id="A0A0R1UWG9"/>
<keyword evidence="5" id="KW-0175">Coiled coil</keyword>
<evidence type="ECO:0000313" key="8">
    <source>
        <dbReference type="Proteomes" id="UP000051166"/>
    </source>
</evidence>
<dbReference type="GeneID" id="98308632"/>
<dbReference type="CDD" id="cd01109">
    <property type="entry name" value="HTH_YyaN"/>
    <property type="match status" value="1"/>
</dbReference>
<dbReference type="Pfam" id="PF13411">
    <property type="entry name" value="MerR_1"/>
    <property type="match status" value="1"/>
</dbReference>
<evidence type="ECO:0000256" key="1">
    <source>
        <dbReference type="ARBA" id="ARBA00022491"/>
    </source>
</evidence>
<reference evidence="7 8" key="1">
    <citation type="journal article" date="2015" name="Genome Announc.">
        <title>Expanding the biotechnology potential of lactobacilli through comparative genomics of 213 strains and associated genera.</title>
        <authorList>
            <person name="Sun Z."/>
            <person name="Harris H.M."/>
            <person name="McCann A."/>
            <person name="Guo C."/>
            <person name="Argimon S."/>
            <person name="Zhang W."/>
            <person name="Yang X."/>
            <person name="Jeffery I.B."/>
            <person name="Cooney J.C."/>
            <person name="Kagawa T.F."/>
            <person name="Liu W."/>
            <person name="Song Y."/>
            <person name="Salvetti E."/>
            <person name="Wrobel A."/>
            <person name="Rasinkangas P."/>
            <person name="Parkhill J."/>
            <person name="Rea M.C."/>
            <person name="O'Sullivan O."/>
            <person name="Ritari J."/>
            <person name="Douillard F.P."/>
            <person name="Paul Ross R."/>
            <person name="Yang R."/>
            <person name="Briner A.E."/>
            <person name="Felis G.E."/>
            <person name="de Vos W.M."/>
            <person name="Barrangou R."/>
            <person name="Klaenhammer T.R."/>
            <person name="Caufield P.W."/>
            <person name="Cui Y."/>
            <person name="Zhang H."/>
            <person name="O'Toole P.W."/>
        </authorList>
    </citation>
    <scope>NUCLEOTIDE SEQUENCE [LARGE SCALE GENOMIC DNA]</scope>
    <source>
        <strain evidence="7 8">DSM 16230</strain>
    </source>
</reference>
<dbReference type="STRING" id="1423801.FD50_GL001323"/>
<feature type="coiled-coil region" evidence="5">
    <location>
        <begin position="90"/>
        <end position="117"/>
    </location>
</feature>
<dbReference type="InterPro" id="IPR009061">
    <property type="entry name" value="DNA-bd_dom_put_sf"/>
</dbReference>
<gene>
    <name evidence="7" type="ORF">FD50_GL001323</name>
</gene>
<comment type="caution">
    <text evidence="7">The sequence shown here is derived from an EMBL/GenBank/DDBJ whole genome shotgun (WGS) entry which is preliminary data.</text>
</comment>
<dbReference type="SMART" id="SM00422">
    <property type="entry name" value="HTH_MERR"/>
    <property type="match status" value="1"/>
</dbReference>
<keyword evidence="3" id="KW-0238">DNA-binding</keyword>
<dbReference type="EMBL" id="AZFQ01000051">
    <property type="protein sequence ID" value="KRL97569.1"/>
    <property type="molecule type" value="Genomic_DNA"/>
</dbReference>
<dbReference type="GO" id="GO:0003677">
    <property type="term" value="F:DNA binding"/>
    <property type="evidence" value="ECO:0007669"/>
    <property type="project" value="UniProtKB-KW"/>
</dbReference>
<protein>
    <recommendedName>
        <fullName evidence="6">HTH merR-type domain-containing protein</fullName>
    </recommendedName>
</protein>
<dbReference type="GO" id="GO:0003700">
    <property type="term" value="F:DNA-binding transcription factor activity"/>
    <property type="evidence" value="ECO:0007669"/>
    <property type="project" value="InterPro"/>
</dbReference>